<dbReference type="AlphaFoldDB" id="A0A6J4VBG0"/>
<organism evidence="2">
    <name type="scientific">uncultured Thermomicrobiales bacterium</name>
    <dbReference type="NCBI Taxonomy" id="1645740"/>
    <lineage>
        <taxon>Bacteria</taxon>
        <taxon>Pseudomonadati</taxon>
        <taxon>Thermomicrobiota</taxon>
        <taxon>Thermomicrobia</taxon>
        <taxon>Thermomicrobiales</taxon>
        <taxon>environmental samples</taxon>
    </lineage>
</organism>
<feature type="compositionally biased region" description="Low complexity" evidence="1">
    <location>
        <begin position="1"/>
        <end position="12"/>
    </location>
</feature>
<protein>
    <submittedName>
        <fullName evidence="2">Cyanate transport protein CynX</fullName>
    </submittedName>
</protein>
<dbReference type="EMBL" id="CADCWM010000645">
    <property type="protein sequence ID" value="CAA9573893.1"/>
    <property type="molecule type" value="Genomic_DNA"/>
</dbReference>
<name>A0A6J4VBG0_9BACT</name>
<proteinExistence type="predicted"/>
<feature type="non-terminal residue" evidence="2">
    <location>
        <position position="52"/>
    </location>
</feature>
<feature type="non-terminal residue" evidence="2">
    <location>
        <position position="1"/>
    </location>
</feature>
<feature type="compositionally biased region" description="Basic residues" evidence="1">
    <location>
        <begin position="33"/>
        <end position="44"/>
    </location>
</feature>
<sequence length="52" mass="5456">AAIPELSRPVVRGGRGGGARRALSRLGPAAALAHRRRSDRRVRSRNAIGGSL</sequence>
<feature type="region of interest" description="Disordered" evidence="1">
    <location>
        <begin position="1"/>
        <end position="52"/>
    </location>
</feature>
<feature type="compositionally biased region" description="Low complexity" evidence="1">
    <location>
        <begin position="20"/>
        <end position="32"/>
    </location>
</feature>
<accession>A0A6J4VBG0</accession>
<evidence type="ECO:0000313" key="2">
    <source>
        <dbReference type="EMBL" id="CAA9573893.1"/>
    </source>
</evidence>
<gene>
    <name evidence="2" type="ORF">AVDCRST_MAG88-2623</name>
</gene>
<reference evidence="2" key="1">
    <citation type="submission" date="2020-02" db="EMBL/GenBank/DDBJ databases">
        <authorList>
            <person name="Meier V. D."/>
        </authorList>
    </citation>
    <scope>NUCLEOTIDE SEQUENCE</scope>
    <source>
        <strain evidence="2">AVDCRST_MAG88</strain>
    </source>
</reference>
<evidence type="ECO:0000256" key="1">
    <source>
        <dbReference type="SAM" id="MobiDB-lite"/>
    </source>
</evidence>